<dbReference type="GO" id="GO:0000271">
    <property type="term" value="P:polysaccharide biosynthetic process"/>
    <property type="evidence" value="ECO:0007669"/>
    <property type="project" value="TreeGrafter"/>
</dbReference>
<evidence type="ECO:0000256" key="1">
    <source>
        <dbReference type="ARBA" id="ARBA00037999"/>
    </source>
</evidence>
<dbReference type="Gene3D" id="3.90.1150.10">
    <property type="entry name" value="Aspartate Aminotransferase, domain 1"/>
    <property type="match status" value="1"/>
</dbReference>
<keyword evidence="4" id="KW-1185">Reference proteome</keyword>
<dbReference type="Pfam" id="PF01041">
    <property type="entry name" value="DegT_DnrJ_EryC1"/>
    <property type="match status" value="1"/>
</dbReference>
<dbReference type="Proteomes" id="UP000546007">
    <property type="component" value="Unassembled WGS sequence"/>
</dbReference>
<dbReference type="Gene3D" id="3.40.640.10">
    <property type="entry name" value="Type I PLP-dependent aspartate aminotransferase-like (Major domain)"/>
    <property type="match status" value="1"/>
</dbReference>
<evidence type="ECO:0000313" key="3">
    <source>
        <dbReference type="EMBL" id="MBB4025565.1"/>
    </source>
</evidence>
<dbReference type="GeneID" id="93103221"/>
<dbReference type="InterPro" id="IPR015424">
    <property type="entry name" value="PyrdxlP-dep_Trfase"/>
</dbReference>
<dbReference type="SUPFAM" id="SSF53383">
    <property type="entry name" value="PLP-dependent transferases"/>
    <property type="match status" value="1"/>
</dbReference>
<keyword evidence="2" id="KW-0663">Pyridoxal phosphate</keyword>
<dbReference type="InterPro" id="IPR000653">
    <property type="entry name" value="DegT/StrS_aminotransferase"/>
</dbReference>
<accession>A0A7W6MY87</accession>
<dbReference type="PIRSF" id="PIRSF000390">
    <property type="entry name" value="PLP_StrS"/>
    <property type="match status" value="1"/>
</dbReference>
<dbReference type="GO" id="GO:0008483">
    <property type="term" value="F:transaminase activity"/>
    <property type="evidence" value="ECO:0007669"/>
    <property type="project" value="TreeGrafter"/>
</dbReference>
<dbReference type="AlphaFoldDB" id="A0A7W6MY87"/>
<comment type="similarity">
    <text evidence="1 2">Belongs to the DegT/DnrJ/EryC1 family.</text>
</comment>
<dbReference type="InterPro" id="IPR015421">
    <property type="entry name" value="PyrdxlP-dep_Trfase_major"/>
</dbReference>
<dbReference type="RefSeq" id="WP_229783029.1">
    <property type="nucleotide sequence ID" value="NZ_AP028155.1"/>
</dbReference>
<dbReference type="GO" id="GO:0030170">
    <property type="term" value="F:pyridoxal phosphate binding"/>
    <property type="evidence" value="ECO:0007669"/>
    <property type="project" value="TreeGrafter"/>
</dbReference>
<proteinExistence type="inferred from homology"/>
<dbReference type="PANTHER" id="PTHR30244">
    <property type="entry name" value="TRANSAMINASE"/>
    <property type="match status" value="1"/>
</dbReference>
<evidence type="ECO:0000256" key="2">
    <source>
        <dbReference type="RuleBase" id="RU004508"/>
    </source>
</evidence>
<dbReference type="EMBL" id="JACIES010000002">
    <property type="protein sequence ID" value="MBB4025565.1"/>
    <property type="molecule type" value="Genomic_DNA"/>
</dbReference>
<reference evidence="3 4" key="1">
    <citation type="submission" date="2020-08" db="EMBL/GenBank/DDBJ databases">
        <title>Genomic Encyclopedia of Type Strains, Phase IV (KMG-IV): sequencing the most valuable type-strain genomes for metagenomic binning, comparative biology and taxonomic classification.</title>
        <authorList>
            <person name="Goeker M."/>
        </authorList>
    </citation>
    <scope>NUCLEOTIDE SEQUENCE [LARGE SCALE GENOMIC DNA]</scope>
    <source>
        <strain evidence="3 4">DSM 105721</strain>
    </source>
</reference>
<dbReference type="InterPro" id="IPR015422">
    <property type="entry name" value="PyrdxlP-dep_Trfase_small"/>
</dbReference>
<gene>
    <name evidence="3" type="ORF">GGR14_001337</name>
</gene>
<comment type="caution">
    <text evidence="3">The sequence shown here is derived from an EMBL/GenBank/DDBJ whole genome shotgun (WGS) entry which is preliminary data.</text>
</comment>
<evidence type="ECO:0000313" key="4">
    <source>
        <dbReference type="Proteomes" id="UP000546007"/>
    </source>
</evidence>
<name>A0A7W6MY87_9BACT</name>
<organism evidence="3 4">
    <name type="scientific">Butyricimonas faecihominis</name>
    <dbReference type="NCBI Taxonomy" id="1472416"/>
    <lineage>
        <taxon>Bacteria</taxon>
        <taxon>Pseudomonadati</taxon>
        <taxon>Bacteroidota</taxon>
        <taxon>Bacteroidia</taxon>
        <taxon>Bacteroidales</taxon>
        <taxon>Odoribacteraceae</taxon>
        <taxon>Butyricimonas</taxon>
    </lineage>
</organism>
<dbReference type="PANTHER" id="PTHR30244:SF34">
    <property type="entry name" value="DTDP-4-AMINO-4,6-DIDEOXYGALACTOSE TRANSAMINASE"/>
    <property type="match status" value="1"/>
</dbReference>
<sequence>MSKNLPELESILHSGALSYGRWGKSFENKLRDFIGIENLLTTNSYASAIQVALTVLGLHSEDEVITSPMSCLASNQPLQTFGLKIVWADIDPLTGTLDPESVRQKITDKTRLIFHNHFCGYVGYVDEVNMIGMEHGIPVIDDCVEAFGSKYKGNYTGNLGTDVTIFSFQTVRLPNTIDGGAIVFKDSDLYKKALLTRDFGIRRDIFRDENNEISAKCDISLSGYGATMSDINSYIGCCQMDEIMMLLESQQRNAKKWDVIIEQTYPRFYRLNQRDQIQPNYWVYGFLCDRKIEVMLDFRKQGYYASGVHLNNNCYSVFGNTEKLCGVNDFMKKFVAIPCGWWLNLNL</sequence>
<protein>
    <submittedName>
        <fullName evidence="3">dTDP-4-amino-4,6-dideoxygalactose transaminase</fullName>
    </submittedName>
</protein>